<dbReference type="EMBL" id="BARU01021981">
    <property type="protein sequence ID" value="GAH51547.1"/>
    <property type="molecule type" value="Genomic_DNA"/>
</dbReference>
<evidence type="ECO:0008006" key="4">
    <source>
        <dbReference type="Google" id="ProtNLM"/>
    </source>
</evidence>
<sequence>YFFLSQAVGKIMRDKGGGSIINVSSSAGITPDVGLGVYSISKAGVIMLTQVLAQEWGQYNIRVNAIAPGVVKTKLSTLLWSTPEIREKVEDSTALGRIAEPEEMVGAVLFLASEASSYMTAQTIMLDGGHFSEVRTFSAMLSLTE</sequence>
<feature type="non-terminal residue" evidence="3">
    <location>
        <position position="1"/>
    </location>
</feature>
<dbReference type="InterPro" id="IPR002347">
    <property type="entry name" value="SDR_fam"/>
</dbReference>
<reference evidence="3" key="1">
    <citation type="journal article" date="2014" name="Front. Microbiol.">
        <title>High frequency of phylogenetically diverse reductive dehalogenase-homologous genes in deep subseafloor sedimentary metagenomes.</title>
        <authorList>
            <person name="Kawai M."/>
            <person name="Futagami T."/>
            <person name="Toyoda A."/>
            <person name="Takaki Y."/>
            <person name="Nishi S."/>
            <person name="Hori S."/>
            <person name="Arai W."/>
            <person name="Tsubouchi T."/>
            <person name="Morono Y."/>
            <person name="Uchiyama I."/>
            <person name="Ito T."/>
            <person name="Fujiyama A."/>
            <person name="Inagaki F."/>
            <person name="Takami H."/>
        </authorList>
    </citation>
    <scope>NUCLEOTIDE SEQUENCE</scope>
    <source>
        <strain evidence="3">Expedition CK06-06</strain>
    </source>
</reference>
<dbReference type="Pfam" id="PF13561">
    <property type="entry name" value="adh_short_C2"/>
    <property type="match status" value="1"/>
</dbReference>
<dbReference type="PANTHER" id="PTHR42760">
    <property type="entry name" value="SHORT-CHAIN DEHYDROGENASES/REDUCTASES FAMILY MEMBER"/>
    <property type="match status" value="1"/>
</dbReference>
<dbReference type="SUPFAM" id="SSF51735">
    <property type="entry name" value="NAD(P)-binding Rossmann-fold domains"/>
    <property type="match status" value="1"/>
</dbReference>
<dbReference type="PROSITE" id="PS00061">
    <property type="entry name" value="ADH_SHORT"/>
    <property type="match status" value="1"/>
</dbReference>
<dbReference type="PRINTS" id="PR00081">
    <property type="entry name" value="GDHRDH"/>
</dbReference>
<evidence type="ECO:0000256" key="1">
    <source>
        <dbReference type="ARBA" id="ARBA00006484"/>
    </source>
</evidence>
<dbReference type="GO" id="GO:0016616">
    <property type="term" value="F:oxidoreductase activity, acting on the CH-OH group of donors, NAD or NADP as acceptor"/>
    <property type="evidence" value="ECO:0007669"/>
    <property type="project" value="TreeGrafter"/>
</dbReference>
<evidence type="ECO:0000256" key="2">
    <source>
        <dbReference type="ARBA" id="ARBA00023002"/>
    </source>
</evidence>
<gene>
    <name evidence="3" type="ORF">S03H2_35888</name>
</gene>
<comment type="similarity">
    <text evidence="1">Belongs to the short-chain dehydrogenases/reductases (SDR) family.</text>
</comment>
<protein>
    <recommendedName>
        <fullName evidence="4">SDR family oxidoreductase</fullName>
    </recommendedName>
</protein>
<dbReference type="AlphaFoldDB" id="X1G2T7"/>
<keyword evidence="2" id="KW-0560">Oxidoreductase</keyword>
<dbReference type="CDD" id="cd05233">
    <property type="entry name" value="SDR_c"/>
    <property type="match status" value="1"/>
</dbReference>
<dbReference type="PANTHER" id="PTHR42760:SF115">
    <property type="entry name" value="3-OXOACYL-[ACYL-CARRIER-PROTEIN] REDUCTASE FABG"/>
    <property type="match status" value="1"/>
</dbReference>
<name>X1G2T7_9ZZZZ</name>
<accession>X1G2T7</accession>
<proteinExistence type="inferred from homology"/>
<dbReference type="InterPro" id="IPR020904">
    <property type="entry name" value="Sc_DH/Rdtase_CS"/>
</dbReference>
<comment type="caution">
    <text evidence="3">The sequence shown here is derived from an EMBL/GenBank/DDBJ whole genome shotgun (WGS) entry which is preliminary data.</text>
</comment>
<dbReference type="PRINTS" id="PR00080">
    <property type="entry name" value="SDRFAMILY"/>
</dbReference>
<evidence type="ECO:0000313" key="3">
    <source>
        <dbReference type="EMBL" id="GAH51547.1"/>
    </source>
</evidence>
<organism evidence="3">
    <name type="scientific">marine sediment metagenome</name>
    <dbReference type="NCBI Taxonomy" id="412755"/>
    <lineage>
        <taxon>unclassified sequences</taxon>
        <taxon>metagenomes</taxon>
        <taxon>ecological metagenomes</taxon>
    </lineage>
</organism>
<dbReference type="InterPro" id="IPR036291">
    <property type="entry name" value="NAD(P)-bd_dom_sf"/>
</dbReference>
<dbReference type="Gene3D" id="3.40.50.720">
    <property type="entry name" value="NAD(P)-binding Rossmann-like Domain"/>
    <property type="match status" value="1"/>
</dbReference>